<evidence type="ECO:0000313" key="3">
    <source>
        <dbReference type="Proteomes" id="UP000823632"/>
    </source>
</evidence>
<name>A0A9D9GZT0_9BACT</name>
<gene>
    <name evidence="2" type="ORF">IAC76_02810</name>
</gene>
<proteinExistence type="predicted"/>
<organism evidence="2 3">
    <name type="scientific">Candidatus Scatousia excrementipullorum</name>
    <dbReference type="NCBI Taxonomy" id="2840936"/>
    <lineage>
        <taxon>Bacteria</taxon>
        <taxon>Candidatus Scatousia</taxon>
    </lineage>
</organism>
<dbReference type="Proteomes" id="UP000823632">
    <property type="component" value="Unassembled WGS sequence"/>
</dbReference>
<comment type="caution">
    <text evidence="2">The sequence shown here is derived from an EMBL/GenBank/DDBJ whole genome shotgun (WGS) entry which is preliminary data.</text>
</comment>
<reference evidence="2" key="1">
    <citation type="submission" date="2020-10" db="EMBL/GenBank/DDBJ databases">
        <authorList>
            <person name="Gilroy R."/>
        </authorList>
    </citation>
    <scope>NUCLEOTIDE SEQUENCE</scope>
    <source>
        <strain evidence="2">10192</strain>
    </source>
</reference>
<feature type="compositionally biased region" description="Pro residues" evidence="1">
    <location>
        <begin position="115"/>
        <end position="135"/>
    </location>
</feature>
<sequence length="135" mass="14783">MGLYGDDFITPITNQDLASTSMQPMPLIGFGMPLGMYNTNLLGGVKMHTQPDKDLYRNMQEKESKDMSLLKKVGLAILLMGGFAMIKFKPIKEWISTKSSKFSNWCKNLFKKKPPAAPAAVPSPPAPSPTIPPAP</sequence>
<dbReference type="AlphaFoldDB" id="A0A9D9GZT0"/>
<evidence type="ECO:0000313" key="2">
    <source>
        <dbReference type="EMBL" id="MBO8430297.1"/>
    </source>
</evidence>
<accession>A0A9D9GZT0</accession>
<protein>
    <submittedName>
        <fullName evidence="2">Uncharacterized protein</fullName>
    </submittedName>
</protein>
<reference evidence="2" key="2">
    <citation type="journal article" date="2021" name="PeerJ">
        <title>Extensive microbial diversity within the chicken gut microbiome revealed by metagenomics and culture.</title>
        <authorList>
            <person name="Gilroy R."/>
            <person name="Ravi A."/>
            <person name="Getino M."/>
            <person name="Pursley I."/>
            <person name="Horton D.L."/>
            <person name="Alikhan N.F."/>
            <person name="Baker D."/>
            <person name="Gharbi K."/>
            <person name="Hall N."/>
            <person name="Watson M."/>
            <person name="Adriaenssens E.M."/>
            <person name="Foster-Nyarko E."/>
            <person name="Jarju S."/>
            <person name="Secka A."/>
            <person name="Antonio M."/>
            <person name="Oren A."/>
            <person name="Chaudhuri R.R."/>
            <person name="La Ragione R."/>
            <person name="Hildebrand F."/>
            <person name="Pallen M.J."/>
        </authorList>
    </citation>
    <scope>NUCLEOTIDE SEQUENCE</scope>
    <source>
        <strain evidence="2">10192</strain>
    </source>
</reference>
<evidence type="ECO:0000256" key="1">
    <source>
        <dbReference type="SAM" id="MobiDB-lite"/>
    </source>
</evidence>
<feature type="region of interest" description="Disordered" evidence="1">
    <location>
        <begin position="113"/>
        <end position="135"/>
    </location>
</feature>
<dbReference type="EMBL" id="JADIND010000061">
    <property type="protein sequence ID" value="MBO8430297.1"/>
    <property type="molecule type" value="Genomic_DNA"/>
</dbReference>